<dbReference type="EMBL" id="GGEC01051266">
    <property type="protein sequence ID" value="MBX31750.1"/>
    <property type="molecule type" value="Transcribed_RNA"/>
</dbReference>
<reference evidence="1" key="1">
    <citation type="submission" date="2018-02" db="EMBL/GenBank/DDBJ databases">
        <title>Rhizophora mucronata_Transcriptome.</title>
        <authorList>
            <person name="Meera S.P."/>
            <person name="Sreeshan A."/>
            <person name="Augustine A."/>
        </authorList>
    </citation>
    <scope>NUCLEOTIDE SEQUENCE</scope>
    <source>
        <tissue evidence="1">Leaf</tissue>
    </source>
</reference>
<dbReference type="AlphaFoldDB" id="A0A2P2MNG9"/>
<proteinExistence type="predicted"/>
<sequence>MLKELSAFIPTKTNILKRKSMCLLHARFVIYTGNTEEEFQQEST</sequence>
<organism evidence="1">
    <name type="scientific">Rhizophora mucronata</name>
    <name type="common">Asiatic mangrove</name>
    <dbReference type="NCBI Taxonomy" id="61149"/>
    <lineage>
        <taxon>Eukaryota</taxon>
        <taxon>Viridiplantae</taxon>
        <taxon>Streptophyta</taxon>
        <taxon>Embryophyta</taxon>
        <taxon>Tracheophyta</taxon>
        <taxon>Spermatophyta</taxon>
        <taxon>Magnoliopsida</taxon>
        <taxon>eudicotyledons</taxon>
        <taxon>Gunneridae</taxon>
        <taxon>Pentapetalae</taxon>
        <taxon>rosids</taxon>
        <taxon>fabids</taxon>
        <taxon>Malpighiales</taxon>
        <taxon>Rhizophoraceae</taxon>
        <taxon>Rhizophora</taxon>
    </lineage>
</organism>
<protein>
    <submittedName>
        <fullName evidence="1">Uncharacterized protein</fullName>
    </submittedName>
</protein>
<accession>A0A2P2MNG9</accession>
<evidence type="ECO:0000313" key="1">
    <source>
        <dbReference type="EMBL" id="MBX31750.1"/>
    </source>
</evidence>
<name>A0A2P2MNG9_RHIMU</name>